<dbReference type="PROSITE" id="PS00028">
    <property type="entry name" value="ZINC_FINGER_C2H2_1"/>
    <property type="match status" value="2"/>
</dbReference>
<dbReference type="PROSITE" id="PS50178">
    <property type="entry name" value="ZF_FYVE"/>
    <property type="match status" value="1"/>
</dbReference>
<evidence type="ECO:0000256" key="6">
    <source>
        <dbReference type="SAM" id="MobiDB-lite"/>
    </source>
</evidence>
<accession>A0A814ETA9</accession>
<feature type="coiled-coil region" evidence="5">
    <location>
        <begin position="1039"/>
        <end position="1166"/>
    </location>
</feature>
<evidence type="ECO:0008006" key="11">
    <source>
        <dbReference type="Google" id="ProtNLM"/>
    </source>
</evidence>
<dbReference type="SMART" id="SM00355">
    <property type="entry name" value="ZnF_C2H2"/>
    <property type="match status" value="2"/>
</dbReference>
<evidence type="ECO:0000256" key="5">
    <source>
        <dbReference type="SAM" id="Coils"/>
    </source>
</evidence>
<evidence type="ECO:0000256" key="2">
    <source>
        <dbReference type="ARBA" id="ARBA00022771"/>
    </source>
</evidence>
<evidence type="ECO:0000256" key="3">
    <source>
        <dbReference type="ARBA" id="ARBA00022833"/>
    </source>
</evidence>
<feature type="region of interest" description="Disordered" evidence="6">
    <location>
        <begin position="409"/>
        <end position="433"/>
    </location>
</feature>
<dbReference type="InterPro" id="IPR000306">
    <property type="entry name" value="Znf_FYVE"/>
</dbReference>
<evidence type="ECO:0000259" key="7">
    <source>
        <dbReference type="PROSITE" id="PS50157"/>
    </source>
</evidence>
<feature type="compositionally biased region" description="Low complexity" evidence="6">
    <location>
        <begin position="13"/>
        <end position="32"/>
    </location>
</feature>
<dbReference type="GO" id="GO:0008270">
    <property type="term" value="F:zinc ion binding"/>
    <property type="evidence" value="ECO:0007669"/>
    <property type="project" value="UniProtKB-KW"/>
</dbReference>
<feature type="coiled-coil region" evidence="5">
    <location>
        <begin position="104"/>
        <end position="187"/>
    </location>
</feature>
<dbReference type="Gene3D" id="3.30.40.10">
    <property type="entry name" value="Zinc/RING finger domain, C3HC4 (zinc finger)"/>
    <property type="match status" value="1"/>
</dbReference>
<dbReference type="Proteomes" id="UP000663860">
    <property type="component" value="Unassembled WGS sequence"/>
</dbReference>
<dbReference type="GO" id="GO:0005769">
    <property type="term" value="C:early endosome"/>
    <property type="evidence" value="ECO:0007669"/>
    <property type="project" value="TreeGrafter"/>
</dbReference>
<dbReference type="InterPro" id="IPR011011">
    <property type="entry name" value="Znf_FYVE_PHD"/>
</dbReference>
<evidence type="ECO:0000256" key="4">
    <source>
        <dbReference type="PROSITE-ProRule" id="PRU00042"/>
    </source>
</evidence>
<feature type="coiled-coil region" evidence="5">
    <location>
        <begin position="296"/>
        <end position="407"/>
    </location>
</feature>
<dbReference type="PANTHER" id="PTHR23164">
    <property type="entry name" value="EARLY ENDOSOME ANTIGEN 1"/>
    <property type="match status" value="1"/>
</dbReference>
<dbReference type="SMART" id="SM00064">
    <property type="entry name" value="FYVE"/>
    <property type="match status" value="1"/>
</dbReference>
<comment type="caution">
    <text evidence="9">The sequence shown here is derived from an EMBL/GenBank/DDBJ whole genome shotgun (WGS) entry which is preliminary data.</text>
</comment>
<feature type="domain" description="C2H2-type" evidence="7">
    <location>
        <begin position="42"/>
        <end position="70"/>
    </location>
</feature>
<evidence type="ECO:0000313" key="9">
    <source>
        <dbReference type="EMBL" id="CAF0972320.1"/>
    </source>
</evidence>
<dbReference type="SUPFAM" id="SSF57903">
    <property type="entry name" value="FYVE/PHD zinc finger"/>
    <property type="match status" value="1"/>
</dbReference>
<keyword evidence="1" id="KW-0479">Metal-binding</keyword>
<feature type="compositionally biased region" description="Low complexity" evidence="6">
    <location>
        <begin position="417"/>
        <end position="433"/>
    </location>
</feature>
<dbReference type="InterPro" id="IPR013083">
    <property type="entry name" value="Znf_RING/FYVE/PHD"/>
</dbReference>
<feature type="domain" description="C2H2-type" evidence="7">
    <location>
        <begin position="445"/>
        <end position="473"/>
    </location>
</feature>
<dbReference type="Pfam" id="PF01363">
    <property type="entry name" value="FYVE"/>
    <property type="match status" value="1"/>
</dbReference>
<dbReference type="InterPro" id="IPR013087">
    <property type="entry name" value="Znf_C2H2_type"/>
</dbReference>
<proteinExistence type="predicted"/>
<name>A0A814ETA9_9BILA</name>
<dbReference type="PANTHER" id="PTHR23164:SF30">
    <property type="entry name" value="EARLY ENDOSOME ANTIGEN 1"/>
    <property type="match status" value="1"/>
</dbReference>
<dbReference type="CDD" id="cd15730">
    <property type="entry name" value="FYVE_EEA1"/>
    <property type="match status" value="1"/>
</dbReference>
<feature type="region of interest" description="Disordered" evidence="6">
    <location>
        <begin position="1"/>
        <end position="32"/>
    </location>
</feature>
<feature type="coiled-coil region" evidence="5">
    <location>
        <begin position="507"/>
        <end position="590"/>
    </location>
</feature>
<dbReference type="Gene3D" id="1.20.5.390">
    <property type="entry name" value="L1 transposable element, trimerization domain"/>
    <property type="match status" value="1"/>
</dbReference>
<evidence type="ECO:0000313" key="10">
    <source>
        <dbReference type="Proteomes" id="UP000663860"/>
    </source>
</evidence>
<dbReference type="PROSITE" id="PS50157">
    <property type="entry name" value="ZINC_FINGER_C2H2_2"/>
    <property type="match status" value="2"/>
</dbReference>
<organism evidence="9 10">
    <name type="scientific">Adineta steineri</name>
    <dbReference type="NCBI Taxonomy" id="433720"/>
    <lineage>
        <taxon>Eukaryota</taxon>
        <taxon>Metazoa</taxon>
        <taxon>Spiralia</taxon>
        <taxon>Gnathifera</taxon>
        <taxon>Rotifera</taxon>
        <taxon>Eurotatoria</taxon>
        <taxon>Bdelloidea</taxon>
        <taxon>Adinetida</taxon>
        <taxon>Adinetidae</taxon>
        <taxon>Adineta</taxon>
    </lineage>
</organism>
<feature type="coiled-coil region" evidence="5">
    <location>
        <begin position="706"/>
        <end position="925"/>
    </location>
</feature>
<dbReference type="EMBL" id="CAJNOE010000143">
    <property type="protein sequence ID" value="CAF0972320.1"/>
    <property type="molecule type" value="Genomic_DNA"/>
</dbReference>
<sequence length="1304" mass="153628">MSGLFNRLKSRKTTPNSTNNNNTITTENEPTTPACTFDEEGFLCPMCHQKFNDHTTLAQHYTDAHAQEPVIEKENTTKENNKQENADSDIALWKQQFMASEETRMILSNELIQQKQRTNDLEEELQLIQKHLKSTQTKAAEQSQEIASLKATKDVYESQFAIFTNELLKTQDELKEKEQQITTLRNDLIPRSTTDDVDVLKRELITVQQCMNEMALEKEQQIDKLRNILMENYQSVLKLERVETKFNQNLLIHDELINENTSQIGHEINAIKQFVRVTHKRQENIKHAVKYMRNRLLENQTEMKQLKQTNIQLQNDVQIEQRQINSYRNQIETLNNEIHILEKNQDQYEQQIKECRIQIKEINNQRQQTQDECDYMSKQLLQITNEKSQLQNEQIRVINEMDLLKKQFDENNKDKTTPNSTNNSNTITSENEPTTPACTFDEEGFLCPMCHQKFNDHTALAQHYTDVHAQEPVIEKENTTKENNKQENVDSDIALWKQQFMASEETRMILSNELIQQKQRSNDLEEELQLIQKHLKSTQTKAAEQSQEIASLKATKDVYESQFAIFTNELLKTQDELKEKEQQITTLRNDLIPRSTTDDVDVLKRELITVQQCMNEMALEKEQQIDKLRNILMENYQSVLKLERVETKFNQSLSIHDELINENTSQIGHEINAIKQFVRVTHKRQENIKNAVKYMRNRLLENQTEMKQLKQTNIQLQIDLQIEQRQINSYRNQIETLNNEIHALEKTSNDLKEEKNQVIQTKIGDDEDNDRQNFIRQIIQEKDQYEQQIKECRIQIKELNNQRQQIQDECDQMSKQILQITNEKNQLQNEQNRVNNEMDLLKKQFDENNKDKEQKINELKHQISTLREQHISTENSLRIAKALNNNQNQEIDTLKTDSINQVKRFEKERNDLKQTINQQEQLQNVIKVQLNTIEKEKYDIEQQVQIKQQIIEELYDKLDHKNNSIKRLSIGIHHSLDIAHKTHAYIEQNIHKNQMNILTMIEQTKQESQSIRAQTLEQIREEFTSYLTIYHTLFIDSKVTKFNEQIEKDNMKLNEQQQQSEKQLNKIKHAHDKLIDEHHEQKQKFEIQLGELNNNLLQVSESLSEATQAVDTQREKYEKQITSLKHDLEFQIKKNEMQLSALKENLATVRTELRAANVKLAELEHIKAEKADTDARLAVSQEERRVLLERSLANESKNEKLIAENAQLIKKNSNSDAALQEMAREFQSQQIQLNKVSQRRWIDDDDINSCMKCHQTFSVTQRKHHCRNCGNIFCDPCSSKTAVVAATSKKPKRVCDQCYKDLTS</sequence>
<evidence type="ECO:0000259" key="8">
    <source>
        <dbReference type="PROSITE" id="PS50178"/>
    </source>
</evidence>
<keyword evidence="3" id="KW-0862">Zinc</keyword>
<dbReference type="SUPFAM" id="SSF69979">
    <property type="entry name" value="Eea1 homodimerisation domain"/>
    <property type="match status" value="1"/>
</dbReference>
<gene>
    <name evidence="9" type="ORF">IZO911_LOCUS16109</name>
</gene>
<keyword evidence="5" id="KW-0175">Coiled coil</keyword>
<dbReference type="GO" id="GO:0005545">
    <property type="term" value="F:1-phosphatidylinositol binding"/>
    <property type="evidence" value="ECO:0007669"/>
    <property type="project" value="TreeGrafter"/>
</dbReference>
<dbReference type="InterPro" id="IPR017455">
    <property type="entry name" value="Znf_FYVE-rel"/>
</dbReference>
<feature type="domain" description="FYVE-type" evidence="8">
    <location>
        <begin position="1244"/>
        <end position="1303"/>
    </location>
</feature>
<evidence type="ECO:0000256" key="1">
    <source>
        <dbReference type="ARBA" id="ARBA00022723"/>
    </source>
</evidence>
<dbReference type="GO" id="GO:0006897">
    <property type="term" value="P:endocytosis"/>
    <property type="evidence" value="ECO:0007669"/>
    <property type="project" value="TreeGrafter"/>
</dbReference>
<protein>
    <recommendedName>
        <fullName evidence="11">Early endosome antigen 1</fullName>
    </recommendedName>
</protein>
<keyword evidence="2 4" id="KW-0863">Zinc-finger</keyword>
<reference evidence="9" key="1">
    <citation type="submission" date="2021-02" db="EMBL/GenBank/DDBJ databases">
        <authorList>
            <person name="Nowell W R."/>
        </authorList>
    </citation>
    <scope>NUCLEOTIDE SEQUENCE</scope>
</reference>